<evidence type="ECO:0000256" key="3">
    <source>
        <dbReference type="ARBA" id="ARBA00022801"/>
    </source>
</evidence>
<evidence type="ECO:0000313" key="11">
    <source>
        <dbReference type="EMBL" id="EAW32193.1"/>
    </source>
</evidence>
<sequence>MFMGVALDEVLDLLDLEAIEVNLFRGRSPETRTQRVFGGQVIGQALVAAYRTVEDRHCHSLHAYFLRPGDPKVPILYEVDRSRDGKSFTSRRVVAIQHGRPIFTLAASFQKFEEGLEHQIEMHAVPRPEDVQSDVELLEKIRDSIPEKMRPFLLGDRPIELRPVTPQPLLKPPKMAPYQDIWMKANGVLPDDVPLHQCVLAYASDMTLHDTATLPHGVNGWEAGVQMASLDHSMWFHRPFRADEYLMYAHDSPSSQNGRGFSRGNIYAQNGTLVCSVAQEGVLRVHDDD</sequence>
<dbReference type="Pfam" id="PF13622">
    <property type="entry name" value="4HBT_3"/>
    <property type="match status" value="1"/>
</dbReference>
<dbReference type="PANTHER" id="PTHR11066:SF34">
    <property type="entry name" value="ACYL-COENZYME A THIOESTERASE 8"/>
    <property type="match status" value="1"/>
</dbReference>
<keyword evidence="3" id="KW-0378">Hydrolase</keyword>
<dbReference type="Gene3D" id="2.40.160.210">
    <property type="entry name" value="Acyl-CoA thioesterase, double hotdog domain"/>
    <property type="match status" value="1"/>
</dbReference>
<evidence type="ECO:0000256" key="2">
    <source>
        <dbReference type="ARBA" id="ARBA00011881"/>
    </source>
</evidence>
<protein>
    <recommendedName>
        <fullName evidence="7">Acyl-CoA thioesterase 2</fullName>
        <ecNumber evidence="5">3.1.2.20</ecNumber>
    </recommendedName>
    <alternativeName>
        <fullName evidence="8">Thioesterase II</fullName>
    </alternativeName>
</protein>
<comment type="caution">
    <text evidence="11">The sequence shown here is derived from an EMBL/GenBank/DDBJ whole genome shotgun (WGS) entry which is preliminary data.</text>
</comment>
<dbReference type="CDD" id="cd03444">
    <property type="entry name" value="Thioesterase_II_repeat1"/>
    <property type="match status" value="1"/>
</dbReference>
<organism evidence="11 12">
    <name type="scientific">marine gamma proteobacterium HTCC2143</name>
    <dbReference type="NCBI Taxonomy" id="247633"/>
    <lineage>
        <taxon>Bacteria</taxon>
        <taxon>Pseudomonadati</taxon>
        <taxon>Pseudomonadota</taxon>
        <taxon>Gammaproteobacteria</taxon>
        <taxon>Cellvibrionales</taxon>
        <taxon>Spongiibacteraceae</taxon>
        <taxon>BD1-7 clade</taxon>
    </lineage>
</organism>
<dbReference type="GO" id="GO:0006637">
    <property type="term" value="P:acyl-CoA metabolic process"/>
    <property type="evidence" value="ECO:0007669"/>
    <property type="project" value="InterPro"/>
</dbReference>
<gene>
    <name evidence="11" type="ORF">GP2143_13096</name>
</gene>
<proteinExistence type="inferred from homology"/>
<feature type="domain" description="Acyl-CoA thioesterase 2 C-terminal" evidence="9">
    <location>
        <begin position="156"/>
        <end position="282"/>
    </location>
</feature>
<dbReference type="InterPro" id="IPR003703">
    <property type="entry name" value="Acyl_CoA_thio"/>
</dbReference>
<evidence type="ECO:0000256" key="8">
    <source>
        <dbReference type="ARBA" id="ARBA00079653"/>
    </source>
</evidence>
<dbReference type="InterPro" id="IPR049449">
    <property type="entry name" value="TesB_ACOT8-like_N"/>
</dbReference>
<dbReference type="SUPFAM" id="SSF54637">
    <property type="entry name" value="Thioesterase/thiol ester dehydrase-isomerase"/>
    <property type="match status" value="2"/>
</dbReference>
<name>A0Y7T9_9GAMM</name>
<evidence type="ECO:0000256" key="4">
    <source>
        <dbReference type="ARBA" id="ARBA00023098"/>
    </source>
</evidence>
<comment type="catalytic activity">
    <reaction evidence="6">
        <text>a fatty acyl-CoA + H2O = a fatty acid + CoA + H(+)</text>
        <dbReference type="Rhea" id="RHEA:16781"/>
        <dbReference type="ChEBI" id="CHEBI:15377"/>
        <dbReference type="ChEBI" id="CHEBI:15378"/>
        <dbReference type="ChEBI" id="CHEBI:28868"/>
        <dbReference type="ChEBI" id="CHEBI:57287"/>
        <dbReference type="ChEBI" id="CHEBI:77636"/>
        <dbReference type="EC" id="3.1.2.20"/>
    </reaction>
    <physiologicalReaction direction="left-to-right" evidence="6">
        <dbReference type="Rhea" id="RHEA:16782"/>
    </physiologicalReaction>
</comment>
<evidence type="ECO:0000256" key="7">
    <source>
        <dbReference type="ARBA" id="ARBA00071120"/>
    </source>
</evidence>
<dbReference type="FunFam" id="2.40.160.210:FF:000001">
    <property type="entry name" value="Acyl-CoA thioesterase II"/>
    <property type="match status" value="1"/>
</dbReference>
<evidence type="ECO:0000313" key="12">
    <source>
        <dbReference type="Proteomes" id="UP000004931"/>
    </source>
</evidence>
<dbReference type="eggNOG" id="COG1946">
    <property type="taxonomic scope" value="Bacteria"/>
</dbReference>
<dbReference type="GO" id="GO:0009062">
    <property type="term" value="P:fatty acid catabolic process"/>
    <property type="evidence" value="ECO:0007669"/>
    <property type="project" value="TreeGrafter"/>
</dbReference>
<dbReference type="InterPro" id="IPR025652">
    <property type="entry name" value="TesB_C"/>
</dbReference>
<dbReference type="Proteomes" id="UP000004931">
    <property type="component" value="Unassembled WGS sequence"/>
</dbReference>
<dbReference type="AlphaFoldDB" id="A0Y7T9"/>
<dbReference type="Pfam" id="PF02551">
    <property type="entry name" value="Acyl_CoA_thio"/>
    <property type="match status" value="1"/>
</dbReference>
<evidence type="ECO:0000259" key="10">
    <source>
        <dbReference type="Pfam" id="PF13622"/>
    </source>
</evidence>
<accession>A0Y7T9</accession>
<dbReference type="EMBL" id="AAVT01000001">
    <property type="protein sequence ID" value="EAW32193.1"/>
    <property type="molecule type" value="Genomic_DNA"/>
</dbReference>
<comment type="similarity">
    <text evidence="1">Belongs to the C/M/P thioester hydrolase family.</text>
</comment>
<comment type="subunit">
    <text evidence="2">Homotetramer.</text>
</comment>
<dbReference type="InterPro" id="IPR042171">
    <property type="entry name" value="Acyl-CoA_hotdog"/>
</dbReference>
<keyword evidence="12" id="KW-1185">Reference proteome</keyword>
<evidence type="ECO:0000256" key="6">
    <source>
        <dbReference type="ARBA" id="ARBA00050943"/>
    </source>
</evidence>
<dbReference type="CDD" id="cd03445">
    <property type="entry name" value="Thioesterase_II_repeat2"/>
    <property type="match status" value="1"/>
</dbReference>
<evidence type="ECO:0000256" key="5">
    <source>
        <dbReference type="ARBA" id="ARBA00038894"/>
    </source>
</evidence>
<dbReference type="GO" id="GO:0047617">
    <property type="term" value="F:fatty acyl-CoA hydrolase activity"/>
    <property type="evidence" value="ECO:0007669"/>
    <property type="project" value="UniProtKB-EC"/>
</dbReference>
<feature type="domain" description="Acyl-CoA thioesterase-like N-terminal HotDog" evidence="10">
    <location>
        <begin position="33"/>
        <end position="110"/>
    </location>
</feature>
<dbReference type="EC" id="3.1.2.20" evidence="5"/>
<keyword evidence="4" id="KW-0443">Lipid metabolism</keyword>
<reference evidence="11 12" key="1">
    <citation type="journal article" date="2010" name="J. Bacteriol.">
        <title>Genome sequence of the oligotrophic marine Gammaproteobacterium HTCC2143, isolated from the Oregon Coast.</title>
        <authorList>
            <person name="Oh H.M."/>
            <person name="Kang I."/>
            <person name="Ferriera S."/>
            <person name="Giovannoni S.J."/>
            <person name="Cho J.C."/>
        </authorList>
    </citation>
    <scope>NUCLEOTIDE SEQUENCE [LARGE SCALE GENOMIC DNA]</scope>
    <source>
        <strain evidence="11 12">HTCC2143</strain>
    </source>
</reference>
<evidence type="ECO:0000259" key="9">
    <source>
        <dbReference type="Pfam" id="PF02551"/>
    </source>
</evidence>
<evidence type="ECO:0000256" key="1">
    <source>
        <dbReference type="ARBA" id="ARBA00006538"/>
    </source>
</evidence>
<dbReference type="InterPro" id="IPR029069">
    <property type="entry name" value="HotDog_dom_sf"/>
</dbReference>
<dbReference type="PANTHER" id="PTHR11066">
    <property type="entry name" value="ACYL-COA THIOESTERASE"/>
    <property type="match status" value="1"/>
</dbReference>